<keyword evidence="4" id="KW-1185">Reference proteome</keyword>
<organism evidence="1 4">
    <name type="scientific">Dissostichus mawsoni</name>
    <name type="common">Antarctic cod</name>
    <dbReference type="NCBI Taxonomy" id="36200"/>
    <lineage>
        <taxon>Eukaryota</taxon>
        <taxon>Metazoa</taxon>
        <taxon>Chordata</taxon>
        <taxon>Craniata</taxon>
        <taxon>Vertebrata</taxon>
        <taxon>Euteleostomi</taxon>
        <taxon>Actinopterygii</taxon>
        <taxon>Neopterygii</taxon>
        <taxon>Teleostei</taxon>
        <taxon>Neoteleostei</taxon>
        <taxon>Acanthomorphata</taxon>
        <taxon>Eupercaria</taxon>
        <taxon>Perciformes</taxon>
        <taxon>Notothenioidei</taxon>
        <taxon>Nototheniidae</taxon>
        <taxon>Dissostichus</taxon>
    </lineage>
</organism>
<evidence type="ECO:0000313" key="1">
    <source>
        <dbReference type="EMBL" id="KAF3856169.1"/>
    </source>
</evidence>
<dbReference type="EMBL" id="JAAKFY010000006">
    <property type="protein sequence ID" value="KAF3856170.1"/>
    <property type="molecule type" value="Genomic_DNA"/>
</dbReference>
<accession>A0A7J5Z513</accession>
<name>A0A7J5Z513_DISMA</name>
<dbReference type="AlphaFoldDB" id="A0A7J5Z513"/>
<reference evidence="1 4" key="1">
    <citation type="submission" date="2020-03" db="EMBL/GenBank/DDBJ databases">
        <title>Dissostichus mawsoni Genome sequencing and assembly.</title>
        <authorList>
            <person name="Park H."/>
        </authorList>
    </citation>
    <scope>NUCLEOTIDE SEQUENCE [LARGE SCALE GENOMIC DNA]</scope>
    <source>
        <strain evidence="1">DM0001</strain>
        <tissue evidence="1">Muscle</tissue>
    </source>
</reference>
<dbReference type="Proteomes" id="UP000518266">
    <property type="component" value="Unassembled WGS sequence"/>
</dbReference>
<proteinExistence type="predicted"/>
<gene>
    <name evidence="1" type="ORF">F7725_016892</name>
    <name evidence="2" type="ORF">F7725_016893</name>
    <name evidence="3" type="ORF">F7725_016894</name>
</gene>
<evidence type="ECO:0000313" key="3">
    <source>
        <dbReference type="EMBL" id="KAF3856171.1"/>
    </source>
</evidence>
<sequence>MLKDLIDQPRPVAPPDWDFGYMTECLGVWSAVGQRVSHTNQMIHSRPITRMISVHKVDFDLDCPIQPPQQISRAQPAAQQPHLLIDIGYEGGAEGGDNGAARTSYDAACFSKHSKIPFPFLGQYYSKQWKDKIKNYLSVRSTAKFLIYA</sequence>
<protein>
    <submittedName>
        <fullName evidence="1">Uncharacterized protein</fullName>
    </submittedName>
</protein>
<evidence type="ECO:0000313" key="4">
    <source>
        <dbReference type="Proteomes" id="UP000518266"/>
    </source>
</evidence>
<dbReference type="EMBL" id="JAAKFY010000006">
    <property type="protein sequence ID" value="KAF3856169.1"/>
    <property type="molecule type" value="Genomic_DNA"/>
</dbReference>
<evidence type="ECO:0000313" key="2">
    <source>
        <dbReference type="EMBL" id="KAF3856170.1"/>
    </source>
</evidence>
<comment type="caution">
    <text evidence="1">The sequence shown here is derived from an EMBL/GenBank/DDBJ whole genome shotgun (WGS) entry which is preliminary data.</text>
</comment>
<dbReference type="EMBL" id="JAAKFY010000006">
    <property type="protein sequence ID" value="KAF3856171.1"/>
    <property type="molecule type" value="Genomic_DNA"/>
</dbReference>